<evidence type="ECO:0000256" key="1">
    <source>
        <dbReference type="ARBA" id="ARBA00022801"/>
    </source>
</evidence>
<keyword evidence="4" id="KW-1185">Reference proteome</keyword>
<comment type="caution">
    <text evidence="3">The sequence shown here is derived from an EMBL/GenBank/DDBJ whole genome shotgun (WGS) entry which is preliminary data.</text>
</comment>
<dbReference type="EMBL" id="JACYFG010000051">
    <property type="protein sequence ID" value="MBD5781656.1"/>
    <property type="molecule type" value="Genomic_DNA"/>
</dbReference>
<accession>A0A927FD94</accession>
<dbReference type="PIRSF" id="PIRSF033093">
    <property type="entry name" value="UCP_ML1119"/>
    <property type="match status" value="1"/>
</dbReference>
<evidence type="ECO:0000313" key="4">
    <source>
        <dbReference type="Proteomes" id="UP000622317"/>
    </source>
</evidence>
<dbReference type="AlphaFoldDB" id="A0A927FD94"/>
<protein>
    <submittedName>
        <fullName evidence="3">DNA repair exonuclease</fullName>
    </submittedName>
</protein>
<keyword evidence="1" id="KW-0378">Hydrolase</keyword>
<evidence type="ECO:0000259" key="2">
    <source>
        <dbReference type="Pfam" id="PF00149"/>
    </source>
</evidence>
<reference evidence="3" key="1">
    <citation type="submission" date="2020-09" db="EMBL/GenBank/DDBJ databases">
        <title>Pelagicoccus enzymogenes sp. nov. with an EPS production, isolated from marine sediment.</title>
        <authorList>
            <person name="Feng X."/>
        </authorList>
    </citation>
    <scope>NUCLEOTIDE SEQUENCE</scope>
    <source>
        <strain evidence="3">NFK12</strain>
    </source>
</reference>
<gene>
    <name evidence="3" type="ORF">IEN85_19300</name>
</gene>
<name>A0A927FD94_9BACT</name>
<proteinExistence type="predicted"/>
<dbReference type="PANTHER" id="PTHR30337">
    <property type="entry name" value="COMPONENT OF ATP-DEPENDENT DSDNA EXONUCLEASE"/>
    <property type="match status" value="1"/>
</dbReference>
<organism evidence="3 4">
    <name type="scientific">Pelagicoccus enzymogenes</name>
    <dbReference type="NCBI Taxonomy" id="2773457"/>
    <lineage>
        <taxon>Bacteria</taxon>
        <taxon>Pseudomonadati</taxon>
        <taxon>Verrucomicrobiota</taxon>
        <taxon>Opitutia</taxon>
        <taxon>Puniceicoccales</taxon>
        <taxon>Pelagicoccaceae</taxon>
        <taxon>Pelagicoccus</taxon>
    </lineage>
</organism>
<keyword evidence="3" id="KW-0269">Exonuclease</keyword>
<feature type="domain" description="Calcineurin-like phosphoesterase" evidence="2">
    <location>
        <begin position="2"/>
        <end position="190"/>
    </location>
</feature>
<dbReference type="Pfam" id="PF00149">
    <property type="entry name" value="Metallophos"/>
    <property type="match status" value="1"/>
</dbReference>
<dbReference type="InterPro" id="IPR050535">
    <property type="entry name" value="DNA_Repair-Maintenance_Comp"/>
</dbReference>
<sequence>MIRFIHTADWQMGMKASGLGAASQAVRDARLDSLKSLVDIGHDKNAELLLVTGDLFEDNAVDRLLVRRVGDLLATFNGKVFITPGNHDPLVPGSVWDHPVWQESKNVTVIREANPIELDDCTLYPCPLKEKYSTRNPTSWIDAAHSDRIAIGMAHGTVEGMPGMEPDYPIPRDAATRAGLDYLGIGHWHSFATYPDSKGETRMAYSGTHETTKFGERDSGNVLLVEIESRGARPKIESIPCGQLSWHSLDIALDREGAVEDAIETLDKIDAPAKALVRLRLDGMLYASDRAKLAVVEELLASRFLYGSLSIEKLVPAPEDDSWIESLPAGPIREAAEKIRHQALNASDDFQKSIATQALIELFELKEQAAL</sequence>
<dbReference type="InterPro" id="IPR004843">
    <property type="entry name" value="Calcineurin-like_PHP"/>
</dbReference>
<dbReference type="SUPFAM" id="SSF56300">
    <property type="entry name" value="Metallo-dependent phosphatases"/>
    <property type="match status" value="1"/>
</dbReference>
<evidence type="ECO:0000313" key="3">
    <source>
        <dbReference type="EMBL" id="MBD5781656.1"/>
    </source>
</evidence>
<dbReference type="InterPro" id="IPR014577">
    <property type="entry name" value="UCP033093_metalloPase"/>
</dbReference>
<dbReference type="Gene3D" id="3.60.21.10">
    <property type="match status" value="1"/>
</dbReference>
<dbReference type="InterPro" id="IPR041796">
    <property type="entry name" value="Mre11_N"/>
</dbReference>
<dbReference type="GO" id="GO:0004527">
    <property type="term" value="F:exonuclease activity"/>
    <property type="evidence" value="ECO:0007669"/>
    <property type="project" value="UniProtKB-KW"/>
</dbReference>
<dbReference type="Proteomes" id="UP000622317">
    <property type="component" value="Unassembled WGS sequence"/>
</dbReference>
<dbReference type="InterPro" id="IPR029052">
    <property type="entry name" value="Metallo-depent_PP-like"/>
</dbReference>
<dbReference type="CDD" id="cd00840">
    <property type="entry name" value="MPP_Mre11_N"/>
    <property type="match status" value="1"/>
</dbReference>
<keyword evidence="3" id="KW-0540">Nuclease</keyword>
<dbReference type="RefSeq" id="WP_191618740.1">
    <property type="nucleotide sequence ID" value="NZ_JACYFG010000051.1"/>
</dbReference>